<reference evidence="1" key="1">
    <citation type="submission" date="2020-08" db="EMBL/GenBank/DDBJ databases">
        <title>Multicomponent nature underlies the extraordinary mechanical properties of spider dragline silk.</title>
        <authorList>
            <person name="Kono N."/>
            <person name="Nakamura H."/>
            <person name="Mori M."/>
            <person name="Yoshida Y."/>
            <person name="Ohtoshi R."/>
            <person name="Malay A.D."/>
            <person name="Moran D.A.P."/>
            <person name="Tomita M."/>
            <person name="Numata K."/>
            <person name="Arakawa K."/>
        </authorList>
    </citation>
    <scope>NUCLEOTIDE SEQUENCE</scope>
</reference>
<keyword evidence="2" id="KW-1185">Reference proteome</keyword>
<sequence length="109" mass="12973">MINLPETKRRGVCFSTLIDFCQLEEEGLFSDSSCARPQVKNRDKISNARKQLKRHFVKQIIGEYHFSSEEFAVDFVLECFSPRREGFLSERRNFRDLWHLNLGENERML</sequence>
<name>A0A8X6XV72_9ARAC</name>
<comment type="caution">
    <text evidence="1">The sequence shown here is derived from an EMBL/GenBank/DDBJ whole genome shotgun (WGS) entry which is preliminary data.</text>
</comment>
<protein>
    <submittedName>
        <fullName evidence="1">Uncharacterized protein</fullName>
    </submittedName>
</protein>
<dbReference type="AlphaFoldDB" id="A0A8X6XV72"/>
<gene>
    <name evidence="1" type="ORF">TNIN_231231</name>
</gene>
<dbReference type="EMBL" id="BMAV01013205">
    <property type="protein sequence ID" value="GFY60575.1"/>
    <property type="molecule type" value="Genomic_DNA"/>
</dbReference>
<dbReference type="OrthoDB" id="10379393at2759"/>
<proteinExistence type="predicted"/>
<evidence type="ECO:0000313" key="2">
    <source>
        <dbReference type="Proteomes" id="UP000886998"/>
    </source>
</evidence>
<accession>A0A8X6XV72</accession>
<organism evidence="1 2">
    <name type="scientific">Trichonephila inaurata madagascariensis</name>
    <dbReference type="NCBI Taxonomy" id="2747483"/>
    <lineage>
        <taxon>Eukaryota</taxon>
        <taxon>Metazoa</taxon>
        <taxon>Ecdysozoa</taxon>
        <taxon>Arthropoda</taxon>
        <taxon>Chelicerata</taxon>
        <taxon>Arachnida</taxon>
        <taxon>Araneae</taxon>
        <taxon>Araneomorphae</taxon>
        <taxon>Entelegynae</taxon>
        <taxon>Araneoidea</taxon>
        <taxon>Nephilidae</taxon>
        <taxon>Trichonephila</taxon>
        <taxon>Trichonephila inaurata</taxon>
    </lineage>
</organism>
<dbReference type="Proteomes" id="UP000886998">
    <property type="component" value="Unassembled WGS sequence"/>
</dbReference>
<evidence type="ECO:0000313" key="1">
    <source>
        <dbReference type="EMBL" id="GFY60575.1"/>
    </source>
</evidence>